<dbReference type="PANTHER" id="PTHR33695:SF1">
    <property type="entry name" value="LIPOPROTEIN SIGNAL PEPTIDASE"/>
    <property type="match status" value="1"/>
</dbReference>
<comment type="catalytic activity">
    <reaction evidence="9 10">
        <text>Release of signal peptides from bacterial membrane prolipoproteins. Hydrolyzes -Xaa-Yaa-Zaa-|-(S,diacylglyceryl)Cys-, in which Xaa is hydrophobic (preferably Leu), and Yaa (Ala or Ser) and Zaa (Gly or Ala) have small, neutral side chains.</text>
        <dbReference type="EC" id="3.4.23.36"/>
    </reaction>
</comment>
<dbReference type="NCBIfam" id="TIGR00077">
    <property type="entry name" value="lspA"/>
    <property type="match status" value="1"/>
</dbReference>
<dbReference type="EC" id="3.4.23.36" evidence="9"/>
<comment type="pathway">
    <text evidence="9">Protein modification; lipoprotein biosynthesis (signal peptide cleavage).</text>
</comment>
<evidence type="ECO:0000256" key="5">
    <source>
        <dbReference type="ARBA" id="ARBA00022750"/>
    </source>
</evidence>
<evidence type="ECO:0000313" key="12">
    <source>
        <dbReference type="EMBL" id="MBD1366842.1"/>
    </source>
</evidence>
<dbReference type="PROSITE" id="PS00855">
    <property type="entry name" value="SPASE_II"/>
    <property type="match status" value="1"/>
</dbReference>
<feature type="active site" evidence="9">
    <location>
        <position position="125"/>
    </location>
</feature>
<reference evidence="12 13" key="1">
    <citation type="submission" date="2020-09" db="EMBL/GenBank/DDBJ databases">
        <title>Novel species of Mucilaginibacter isolated from a glacier on the Tibetan Plateau.</title>
        <authorList>
            <person name="Liu Q."/>
            <person name="Xin Y.-H."/>
        </authorList>
    </citation>
    <scope>NUCLEOTIDE SEQUENCE [LARGE SCALE GENOMIC DNA]</scope>
    <source>
        <strain evidence="12 13">ZT4R22</strain>
    </source>
</reference>
<evidence type="ECO:0000256" key="8">
    <source>
        <dbReference type="ARBA" id="ARBA00023136"/>
    </source>
</evidence>
<dbReference type="PANTHER" id="PTHR33695">
    <property type="entry name" value="LIPOPROTEIN SIGNAL PEPTIDASE"/>
    <property type="match status" value="1"/>
</dbReference>
<sequence length="181" mass="19915">MKLKGLYRAVVILVILALNISCDQVSKSIVRKKMSYDEPISFIQNHFTLIKIENTGAFLSVGDTLANPYRFILLTLLPVISLLAGTIFMLTQKNFSKLILGGLICVIGGGIGNIYDRIAHGSVTDFMHIRFGIFQTGIFNVADVSIMVGIGLILLDAIVKKMEEKKLQQQTEPPTETANAE</sequence>
<feature type="active site" evidence="9">
    <location>
        <position position="143"/>
    </location>
</feature>
<comment type="caution">
    <text evidence="9">Lacks conserved residue(s) required for the propagation of feature annotation.</text>
</comment>
<evidence type="ECO:0000256" key="6">
    <source>
        <dbReference type="ARBA" id="ARBA00022801"/>
    </source>
</evidence>
<dbReference type="InterPro" id="IPR001872">
    <property type="entry name" value="Peptidase_A8"/>
</dbReference>
<evidence type="ECO:0000256" key="2">
    <source>
        <dbReference type="ARBA" id="ARBA00022475"/>
    </source>
</evidence>
<keyword evidence="6 9" id="KW-0378">Hydrolase</keyword>
<feature type="transmembrane region" description="Helical" evidence="9">
    <location>
        <begin position="98"/>
        <end position="118"/>
    </location>
</feature>
<keyword evidence="3 9" id="KW-0645">Protease</keyword>
<feature type="transmembrane region" description="Helical" evidence="9">
    <location>
        <begin position="69"/>
        <end position="91"/>
    </location>
</feature>
<comment type="caution">
    <text evidence="12">The sequence shown here is derived from an EMBL/GenBank/DDBJ whole genome shotgun (WGS) entry which is preliminary data.</text>
</comment>
<keyword evidence="5 9" id="KW-0064">Aspartyl protease</keyword>
<comment type="similarity">
    <text evidence="1 9 11">Belongs to the peptidase A8 family.</text>
</comment>
<feature type="transmembrane region" description="Helical" evidence="9">
    <location>
        <begin position="138"/>
        <end position="159"/>
    </location>
</feature>
<dbReference type="RefSeq" id="WP_191191481.1">
    <property type="nucleotide sequence ID" value="NZ_JACWMY010000015.1"/>
</dbReference>
<keyword evidence="13" id="KW-1185">Reference proteome</keyword>
<evidence type="ECO:0000256" key="10">
    <source>
        <dbReference type="RuleBase" id="RU000594"/>
    </source>
</evidence>
<name>A0ABR7WZZ5_9SPHI</name>
<dbReference type="EMBL" id="JACWMY010000015">
    <property type="protein sequence ID" value="MBD1366842.1"/>
    <property type="molecule type" value="Genomic_DNA"/>
</dbReference>
<organism evidence="12 13">
    <name type="scientific">Mucilaginibacter pankratovii</name>
    <dbReference type="NCBI Taxonomy" id="2772110"/>
    <lineage>
        <taxon>Bacteria</taxon>
        <taxon>Pseudomonadati</taxon>
        <taxon>Bacteroidota</taxon>
        <taxon>Sphingobacteriia</taxon>
        <taxon>Sphingobacteriales</taxon>
        <taxon>Sphingobacteriaceae</taxon>
        <taxon>Mucilaginibacter</taxon>
    </lineage>
</organism>
<evidence type="ECO:0000313" key="13">
    <source>
        <dbReference type="Proteomes" id="UP000606600"/>
    </source>
</evidence>
<dbReference type="HAMAP" id="MF_00161">
    <property type="entry name" value="LspA"/>
    <property type="match status" value="1"/>
</dbReference>
<proteinExistence type="inferred from homology"/>
<evidence type="ECO:0000256" key="9">
    <source>
        <dbReference type="HAMAP-Rule" id="MF_00161"/>
    </source>
</evidence>
<protein>
    <recommendedName>
        <fullName evidence="9">Lipoprotein signal peptidase</fullName>
        <ecNumber evidence="9">3.4.23.36</ecNumber>
    </recommendedName>
    <alternativeName>
        <fullName evidence="9">Prolipoprotein signal peptidase</fullName>
    </alternativeName>
    <alternativeName>
        <fullName evidence="9">Signal peptidase II</fullName>
        <shortName evidence="9">SPase II</shortName>
    </alternativeName>
</protein>
<evidence type="ECO:0000256" key="3">
    <source>
        <dbReference type="ARBA" id="ARBA00022670"/>
    </source>
</evidence>
<evidence type="ECO:0000256" key="7">
    <source>
        <dbReference type="ARBA" id="ARBA00022989"/>
    </source>
</evidence>
<dbReference type="GO" id="GO:0004190">
    <property type="term" value="F:aspartic-type endopeptidase activity"/>
    <property type="evidence" value="ECO:0007669"/>
    <property type="project" value="UniProtKB-EC"/>
</dbReference>
<comment type="subcellular location">
    <subcellularLocation>
        <location evidence="9">Cell membrane</location>
        <topology evidence="9">Multi-pass membrane protein</topology>
    </subcellularLocation>
</comment>
<dbReference type="Proteomes" id="UP000606600">
    <property type="component" value="Unassembled WGS sequence"/>
</dbReference>
<dbReference type="PRINTS" id="PR00781">
    <property type="entry name" value="LIPOSIGPTASE"/>
</dbReference>
<keyword evidence="4 9" id="KW-0812">Transmembrane</keyword>
<evidence type="ECO:0000256" key="11">
    <source>
        <dbReference type="RuleBase" id="RU004181"/>
    </source>
</evidence>
<comment type="function">
    <text evidence="9 10">This protein specifically catalyzes the removal of signal peptides from prolipoproteins.</text>
</comment>
<keyword evidence="8 9" id="KW-0472">Membrane</keyword>
<gene>
    <name evidence="9 12" type="primary">lspA</name>
    <name evidence="12" type="ORF">IDJ77_23735</name>
</gene>
<accession>A0ABR7WZZ5</accession>
<keyword evidence="7 9" id="KW-1133">Transmembrane helix</keyword>
<dbReference type="Pfam" id="PF01252">
    <property type="entry name" value="Peptidase_A8"/>
    <property type="match status" value="1"/>
</dbReference>
<evidence type="ECO:0000256" key="1">
    <source>
        <dbReference type="ARBA" id="ARBA00006139"/>
    </source>
</evidence>
<evidence type="ECO:0000256" key="4">
    <source>
        <dbReference type="ARBA" id="ARBA00022692"/>
    </source>
</evidence>
<keyword evidence="2 9" id="KW-1003">Cell membrane</keyword>